<feature type="domain" description="Carbamoyl-phosphate synthase small subunit N-terminal" evidence="12">
    <location>
        <begin position="10"/>
        <end position="140"/>
    </location>
</feature>
<keyword evidence="7 11" id="KW-0315">Glutamine amidotransferase</keyword>
<evidence type="ECO:0000256" key="1">
    <source>
        <dbReference type="ARBA" id="ARBA00004812"/>
    </source>
</evidence>
<keyword evidence="4 11" id="KW-0436">Ligase</keyword>
<evidence type="ECO:0000313" key="13">
    <source>
        <dbReference type="EMBL" id="BBH49974.1"/>
    </source>
</evidence>
<protein>
    <recommendedName>
        <fullName evidence="11">Carbamoyl phosphate synthase small chain</fullName>
        <ecNumber evidence="11">6.3.5.5</ecNumber>
    </recommendedName>
    <alternativeName>
        <fullName evidence="11">Carbamoyl phosphate synthetase glutamine chain</fullName>
    </alternativeName>
</protein>
<dbReference type="PANTHER" id="PTHR43418:SF7">
    <property type="entry name" value="CARBAMOYL-PHOSPHATE SYNTHASE SMALL CHAIN"/>
    <property type="match status" value="1"/>
</dbReference>
<evidence type="ECO:0000256" key="3">
    <source>
        <dbReference type="ARBA" id="ARBA00007800"/>
    </source>
</evidence>
<comment type="function">
    <text evidence="11">Small subunit of the glutamine-dependent carbamoyl phosphate synthetase (CPSase). CPSase catalyzes the formation of carbamoyl phosphate from the ammonia moiety of glutamine, carbonate, and phosphate donated by ATP, constituting the first step of 2 biosynthetic pathways, one leading to arginine and/or urea and the other to pyrimidine nucleotides. The small subunit (glutamine amidotransferase) binds and cleaves glutamine to supply the large subunit with the substrate ammonia.</text>
</comment>
<comment type="catalytic activity">
    <reaction evidence="10 11">
        <text>L-glutamine + H2O = L-glutamate + NH4(+)</text>
        <dbReference type="Rhea" id="RHEA:15889"/>
        <dbReference type="ChEBI" id="CHEBI:15377"/>
        <dbReference type="ChEBI" id="CHEBI:28938"/>
        <dbReference type="ChEBI" id="CHEBI:29985"/>
        <dbReference type="ChEBI" id="CHEBI:58359"/>
    </reaction>
</comment>
<dbReference type="InterPro" id="IPR002474">
    <property type="entry name" value="CarbamoylP_synth_ssu_N"/>
</dbReference>
<dbReference type="GO" id="GO:0004088">
    <property type="term" value="F:carbamoyl-phosphate synthase (glutamine-hydrolyzing) activity"/>
    <property type="evidence" value="ECO:0007669"/>
    <property type="project" value="UniProtKB-UniRule"/>
</dbReference>
<feature type="binding site" evidence="11">
    <location>
        <position position="54"/>
    </location>
    <ligand>
        <name>L-glutamine</name>
        <dbReference type="ChEBI" id="CHEBI:58359"/>
    </ligand>
</feature>
<dbReference type="AlphaFoldDB" id="A0A3G9K720"/>
<dbReference type="SUPFAM" id="SSF52317">
    <property type="entry name" value="Class I glutamine amidotransferase-like"/>
    <property type="match status" value="1"/>
</dbReference>
<feature type="binding site" evidence="11">
    <location>
        <position position="310"/>
    </location>
    <ligand>
        <name>L-glutamine</name>
        <dbReference type="ChEBI" id="CHEBI:58359"/>
    </ligand>
</feature>
<feature type="binding site" evidence="11">
    <location>
        <position position="240"/>
    </location>
    <ligand>
        <name>L-glutamine</name>
        <dbReference type="ChEBI" id="CHEBI:58359"/>
    </ligand>
</feature>
<dbReference type="SMART" id="SM01097">
    <property type="entry name" value="CPSase_sm_chain"/>
    <property type="match status" value="1"/>
</dbReference>
<name>A0A3G9K720_9ACTN</name>
<evidence type="ECO:0000256" key="8">
    <source>
        <dbReference type="ARBA" id="ARBA00022975"/>
    </source>
</evidence>
<feature type="active site" evidence="11">
    <location>
        <position position="390"/>
    </location>
</feature>
<dbReference type="GO" id="GO:0044205">
    <property type="term" value="P:'de novo' UMP biosynthetic process"/>
    <property type="evidence" value="ECO:0007669"/>
    <property type="project" value="UniProtKB-UniRule"/>
</dbReference>
<dbReference type="UniPathway" id="UPA00070">
    <property type="reaction ID" value="UER00115"/>
</dbReference>
<dbReference type="GO" id="GO:0006207">
    <property type="term" value="P:'de novo' pyrimidine nucleobase biosynthetic process"/>
    <property type="evidence" value="ECO:0007669"/>
    <property type="project" value="InterPro"/>
</dbReference>
<dbReference type="PROSITE" id="PS51273">
    <property type="entry name" value="GATASE_TYPE_1"/>
    <property type="match status" value="1"/>
</dbReference>
<feature type="active site" description="Nucleophile" evidence="11">
    <location>
        <position position="265"/>
    </location>
</feature>
<gene>
    <name evidence="11 13" type="primary">carA</name>
    <name evidence="13" type="ORF">Pcatena_05610</name>
</gene>
<dbReference type="Pfam" id="PF00988">
    <property type="entry name" value="CPSase_sm_chain"/>
    <property type="match status" value="1"/>
</dbReference>
<evidence type="ECO:0000256" key="6">
    <source>
        <dbReference type="ARBA" id="ARBA00022840"/>
    </source>
</evidence>
<feature type="region of interest" description="CPSase" evidence="11">
    <location>
        <begin position="1"/>
        <end position="189"/>
    </location>
</feature>
<comment type="catalytic activity">
    <reaction evidence="9 11">
        <text>hydrogencarbonate + L-glutamine + 2 ATP + H2O = carbamoyl phosphate + L-glutamate + 2 ADP + phosphate + 2 H(+)</text>
        <dbReference type="Rhea" id="RHEA:18633"/>
        <dbReference type="ChEBI" id="CHEBI:15377"/>
        <dbReference type="ChEBI" id="CHEBI:15378"/>
        <dbReference type="ChEBI" id="CHEBI:17544"/>
        <dbReference type="ChEBI" id="CHEBI:29985"/>
        <dbReference type="ChEBI" id="CHEBI:30616"/>
        <dbReference type="ChEBI" id="CHEBI:43474"/>
        <dbReference type="ChEBI" id="CHEBI:58228"/>
        <dbReference type="ChEBI" id="CHEBI:58359"/>
        <dbReference type="ChEBI" id="CHEBI:456216"/>
        <dbReference type="EC" id="6.3.5.5"/>
    </reaction>
</comment>
<dbReference type="FunFam" id="3.50.30.20:FF:000001">
    <property type="entry name" value="Carbamoyl-phosphate synthase small chain"/>
    <property type="match status" value="1"/>
</dbReference>
<dbReference type="PRINTS" id="PR00096">
    <property type="entry name" value="GATASE"/>
</dbReference>
<evidence type="ECO:0000256" key="4">
    <source>
        <dbReference type="ARBA" id="ARBA00022598"/>
    </source>
</evidence>
<keyword evidence="11" id="KW-0055">Arginine biosynthesis</keyword>
<evidence type="ECO:0000256" key="9">
    <source>
        <dbReference type="ARBA" id="ARBA00048816"/>
    </source>
</evidence>
<dbReference type="NCBIfam" id="NF009475">
    <property type="entry name" value="PRK12838.1"/>
    <property type="match status" value="1"/>
</dbReference>
<dbReference type="InterPro" id="IPR017926">
    <property type="entry name" value="GATASE"/>
</dbReference>
<feature type="binding site" evidence="11">
    <location>
        <position position="269"/>
    </location>
    <ligand>
        <name>L-glutamine</name>
        <dbReference type="ChEBI" id="CHEBI:58359"/>
    </ligand>
</feature>
<comment type="caution">
    <text evidence="11">Lacks conserved residue(s) required for the propagation of feature annotation.</text>
</comment>
<dbReference type="SUPFAM" id="SSF52021">
    <property type="entry name" value="Carbamoyl phosphate synthetase, small subunit N-terminal domain"/>
    <property type="match status" value="1"/>
</dbReference>
<comment type="pathway">
    <text evidence="2 11">Amino-acid biosynthesis; L-arginine biosynthesis; carbamoyl phosphate from bicarbonate: step 1/1.</text>
</comment>
<dbReference type="GeneID" id="88848695"/>
<dbReference type="EMBL" id="AP019367">
    <property type="protein sequence ID" value="BBH49974.1"/>
    <property type="molecule type" value="Genomic_DNA"/>
</dbReference>
<feature type="binding site" evidence="11">
    <location>
        <position position="307"/>
    </location>
    <ligand>
        <name>L-glutamine</name>
        <dbReference type="ChEBI" id="CHEBI:58359"/>
    </ligand>
</feature>
<evidence type="ECO:0000256" key="5">
    <source>
        <dbReference type="ARBA" id="ARBA00022741"/>
    </source>
</evidence>
<dbReference type="InterPro" id="IPR036480">
    <property type="entry name" value="CarbP_synth_ssu_N_sf"/>
</dbReference>
<dbReference type="NCBIfam" id="TIGR01368">
    <property type="entry name" value="CPSaseIIsmall"/>
    <property type="match status" value="1"/>
</dbReference>
<dbReference type="HAMAP" id="MF_01209">
    <property type="entry name" value="CPSase_S_chain"/>
    <property type="match status" value="1"/>
</dbReference>
<evidence type="ECO:0000256" key="11">
    <source>
        <dbReference type="HAMAP-Rule" id="MF_01209"/>
    </source>
</evidence>
<organism evidence="13 14">
    <name type="scientific">Parolsenella catena</name>
    <dbReference type="NCBI Taxonomy" id="2003188"/>
    <lineage>
        <taxon>Bacteria</taxon>
        <taxon>Bacillati</taxon>
        <taxon>Actinomycetota</taxon>
        <taxon>Coriobacteriia</taxon>
        <taxon>Coriobacteriales</taxon>
        <taxon>Atopobiaceae</taxon>
        <taxon>Parolsenella</taxon>
    </lineage>
</organism>
<dbReference type="GO" id="GO:0004359">
    <property type="term" value="F:glutaminase activity"/>
    <property type="evidence" value="ECO:0007669"/>
    <property type="project" value="RHEA"/>
</dbReference>
<dbReference type="GO" id="GO:0005524">
    <property type="term" value="F:ATP binding"/>
    <property type="evidence" value="ECO:0007669"/>
    <property type="project" value="UniProtKB-UniRule"/>
</dbReference>
<accession>A0A3G9K720</accession>
<proteinExistence type="inferred from homology"/>
<dbReference type="UniPathway" id="UPA00068">
    <property type="reaction ID" value="UER00171"/>
</dbReference>
<dbReference type="InterPro" id="IPR029062">
    <property type="entry name" value="Class_I_gatase-like"/>
</dbReference>
<dbReference type="InterPro" id="IPR006274">
    <property type="entry name" value="CarbamoylP_synth_ssu"/>
</dbReference>
<comment type="similarity">
    <text evidence="3 11">Belongs to the CarA family.</text>
</comment>
<keyword evidence="14" id="KW-1185">Reference proteome</keyword>
<comment type="subunit">
    <text evidence="11">Composed of two chains; the small (or glutamine) chain promotes the hydrolysis of glutamine to ammonia, which is used by the large (or ammonia) chain to synthesize carbamoyl phosphate. Tetramer of heterodimers (alpha,beta)4.</text>
</comment>
<dbReference type="RefSeq" id="WP_232619887.1">
    <property type="nucleotide sequence ID" value="NZ_AP019367.1"/>
</dbReference>
<evidence type="ECO:0000313" key="14">
    <source>
        <dbReference type="Proteomes" id="UP000273154"/>
    </source>
</evidence>
<evidence type="ECO:0000256" key="10">
    <source>
        <dbReference type="ARBA" id="ARBA00049285"/>
    </source>
</evidence>
<dbReference type="GO" id="GO:0006526">
    <property type="term" value="P:L-arginine biosynthetic process"/>
    <property type="evidence" value="ECO:0007669"/>
    <property type="project" value="UniProtKB-UniRule"/>
</dbReference>
<comment type="pathway">
    <text evidence="1 11">Pyrimidine metabolism; UMP biosynthesis via de novo pathway; (S)-dihydroorotate from bicarbonate: step 1/3.</text>
</comment>
<dbReference type="PRINTS" id="PR00099">
    <property type="entry name" value="CPSGATASE"/>
</dbReference>
<dbReference type="Gene3D" id="3.50.30.20">
    <property type="entry name" value="Carbamoyl-phosphate synthase small subunit, N-terminal domain"/>
    <property type="match status" value="1"/>
</dbReference>
<feature type="active site" evidence="11">
    <location>
        <position position="392"/>
    </location>
</feature>
<keyword evidence="5 11" id="KW-0547">Nucleotide-binding</keyword>
<reference evidence="14" key="1">
    <citation type="submission" date="2018-11" db="EMBL/GenBank/DDBJ databases">
        <title>Comparative genomics of Parolsenella catena and Libanicoccus massiliensis: Reclassification of Libanicoccus massiliensis as Parolsenella massiliensis comb. nov.</title>
        <authorList>
            <person name="Sakamoto M."/>
            <person name="Ikeyama N."/>
            <person name="Murakami T."/>
            <person name="Mori H."/>
            <person name="Yuki M."/>
            <person name="Ohkuma M."/>
        </authorList>
    </citation>
    <scope>NUCLEOTIDE SEQUENCE [LARGE SCALE GENOMIC DNA]</scope>
    <source>
        <strain evidence="14">JCM 31932</strain>
    </source>
</reference>
<dbReference type="KEGG" id="pcat:Pcatena_05610"/>
<dbReference type="Proteomes" id="UP000273154">
    <property type="component" value="Chromosome"/>
</dbReference>
<keyword evidence="6 11" id="KW-0067">ATP-binding</keyword>
<dbReference type="PANTHER" id="PTHR43418">
    <property type="entry name" value="MULTIFUNCTIONAL TRYPTOPHAN BIOSYNTHESIS PROTEIN-RELATED"/>
    <property type="match status" value="1"/>
</dbReference>
<dbReference type="InterPro" id="IPR035686">
    <property type="entry name" value="CPSase_GATase1"/>
</dbReference>
<dbReference type="CDD" id="cd01744">
    <property type="entry name" value="GATase1_CPSase"/>
    <property type="match status" value="1"/>
</dbReference>
<sequence length="428" mass="46267">MNPLLAKEATRALLALEDGTTFEGLSVGATGETFGELVFNTSMSGYQEVITDPSYAGQIVAFTYPQIGNYGVCAADMQSDGAALAGVIVCDMCHTPNNWRSEGTLPDFLAQRGIVAIECVDTRALTLRVREAGTMRCAISTTDLDPASLVARVKAAPSIAETNWVAKVSTPEPYDVDAKVDLDRPRRRLRVTALDCGEKRGILRGLIGAGMDVHVVPWDTPAEKILATNPDGVFLSNGPGDPRELPEPAACAEQLLGRVPVFGICLGHQMICQAAGAAIEKLPYGHHGGNQPVMNLLSGMVEVTAQNHNYGLVFDSLGELDAELSGGTEVVDAWHAANTHDLRFWSERRIAPVISTEKFGRIRLTHVNLNDGTPEGIQFLDIPAFSVQYHPEASPGPHDAVYLFEAFRRLMEGVPDYLAIDVREGRRF</sequence>
<dbReference type="GO" id="GO:0006541">
    <property type="term" value="P:glutamine metabolic process"/>
    <property type="evidence" value="ECO:0007669"/>
    <property type="project" value="InterPro"/>
</dbReference>
<keyword evidence="8 11" id="KW-0665">Pyrimidine biosynthesis</keyword>
<evidence type="ECO:0000256" key="7">
    <source>
        <dbReference type="ARBA" id="ARBA00022962"/>
    </source>
</evidence>
<evidence type="ECO:0000259" key="12">
    <source>
        <dbReference type="SMART" id="SM01097"/>
    </source>
</evidence>
<feature type="binding site" evidence="11">
    <location>
        <position position="266"/>
    </location>
    <ligand>
        <name>L-glutamine</name>
        <dbReference type="ChEBI" id="CHEBI:58359"/>
    </ligand>
</feature>
<dbReference type="InterPro" id="IPR050472">
    <property type="entry name" value="Anth_synth/Amidotransfase"/>
</dbReference>
<dbReference type="Pfam" id="PF00117">
    <property type="entry name" value="GATase"/>
    <property type="match status" value="1"/>
</dbReference>
<dbReference type="Gene3D" id="3.40.50.880">
    <property type="match status" value="1"/>
</dbReference>
<dbReference type="EC" id="6.3.5.5" evidence="11"/>
<keyword evidence="11" id="KW-0028">Amino-acid biosynthesis</keyword>
<feature type="binding site" evidence="11">
    <location>
        <position position="238"/>
    </location>
    <ligand>
        <name>L-glutamine</name>
        <dbReference type="ChEBI" id="CHEBI:58359"/>
    </ligand>
</feature>
<evidence type="ECO:0000256" key="2">
    <source>
        <dbReference type="ARBA" id="ARBA00005077"/>
    </source>
</evidence>